<dbReference type="InterPro" id="IPR054659">
    <property type="entry name" value="J517_1871_lipoprot"/>
</dbReference>
<proteinExistence type="predicted"/>
<feature type="signal peptide" evidence="1">
    <location>
        <begin position="1"/>
        <end position="19"/>
    </location>
</feature>
<evidence type="ECO:0000313" key="2">
    <source>
        <dbReference type="EMBL" id="AKA30558.1"/>
    </source>
</evidence>
<dbReference type="Proteomes" id="UP000032746">
    <property type="component" value="Chromosome"/>
</dbReference>
<reference evidence="3" key="5">
    <citation type="submission" date="2020-08" db="EMBL/GenBank/DDBJ databases">
        <title>Diversity of carbapenem-resistant Acinetobacter baumannii and bacteriophage-mediated spread of the Oxa23 carbapenemase.</title>
        <authorList>
            <person name="Abouelfetouh A."/>
            <person name="Mattock J."/>
            <person name="Turner D."/>
            <person name="Li E."/>
            <person name="Evans B.A."/>
        </authorList>
    </citation>
    <scope>NUCLEOTIDE SEQUENCE</scope>
    <source>
        <strain evidence="3">A86</strain>
    </source>
</reference>
<dbReference type="NCBIfam" id="NF045606">
    <property type="entry name" value="lipo_J517_1871"/>
    <property type="match status" value="1"/>
</dbReference>
<sequence length="127" mass="13932">MKKIVLLSLVFGMAGCATTANFFDIHPTPVSNSGYWTGQFDRLVGTLILESDGTGVICQDHLGTARVMSVKLLNDRLYSQDGTYWKISNFTPTSLELNYALGGGYKMIRDNGLKFASPACKDKLNTK</sequence>
<dbReference type="EMBL" id="PHJU02000016">
    <property type="protein sequence ID" value="PQL84158.1"/>
    <property type="molecule type" value="Genomic_DNA"/>
</dbReference>
<dbReference type="RefSeq" id="WP_000725052.1">
    <property type="nucleotide sequence ID" value="NZ_AP031577.1"/>
</dbReference>
<evidence type="ECO:0000313" key="3">
    <source>
        <dbReference type="EMBL" id="MBD0221962.1"/>
    </source>
</evidence>
<evidence type="ECO:0000313" key="5">
    <source>
        <dbReference type="EMBL" id="RTQ80967.1"/>
    </source>
</evidence>
<reference evidence="5 8" key="4">
    <citation type="submission" date="2018-12" db="EMBL/GenBank/DDBJ databases">
        <title>Draft Genome Sequences Human Pathogenic Acinetobacter baumannii Strains.</title>
        <authorList>
            <person name="Madhi M."/>
            <person name="Ronco T."/>
            <person name="Olsen R.H."/>
            <person name="Hassani A."/>
        </authorList>
    </citation>
    <scope>NUCLEOTIDE SEQUENCE [LARGE SCALE GENOMIC DNA]</scope>
    <source>
        <strain evidence="5 8">AB3</strain>
    </source>
</reference>
<protein>
    <submittedName>
        <fullName evidence="2">Lipoprotein, putative</fullName>
    </submittedName>
</protein>
<accession>A0A0D7R2P7</accession>
<organism evidence="4 7">
    <name type="scientific">Acinetobacter baumannii</name>
    <dbReference type="NCBI Taxonomy" id="470"/>
    <lineage>
        <taxon>Bacteria</taxon>
        <taxon>Pseudomonadati</taxon>
        <taxon>Pseudomonadota</taxon>
        <taxon>Gammaproteobacteria</taxon>
        <taxon>Moraxellales</taxon>
        <taxon>Moraxellaceae</taxon>
        <taxon>Acinetobacter</taxon>
        <taxon>Acinetobacter calcoaceticus/baumannii complex</taxon>
    </lineage>
</organism>
<feature type="chain" id="PRO_5015036198" evidence="1">
    <location>
        <begin position="20"/>
        <end position="127"/>
    </location>
</feature>
<reference evidence="2 6" key="1">
    <citation type="journal article" date="2015" name="J. Bacteriol.">
        <title>Resources for Genetic and Genomic Analysis of Emerging Pathogen Acinetobacter baumannii.</title>
        <authorList>
            <person name="Gallagher L.A."/>
            <person name="Ramage E."/>
            <person name="Weiss E.J."/>
            <person name="Radey M."/>
            <person name="Hayden H.S."/>
            <person name="Held K.G."/>
            <person name="Huse H.K."/>
            <person name="Zurawski D.V."/>
            <person name="Brittnacher M.J."/>
            <person name="Manoil C."/>
        </authorList>
    </citation>
    <scope>NUCLEOTIDE SEQUENCE [LARGE SCALE GENOMIC DNA]</scope>
    <source>
        <strain evidence="2 6">AB5075-UW</strain>
    </source>
</reference>
<dbReference type="EMBL" id="JACSVK010000128">
    <property type="protein sequence ID" value="MBD0221962.1"/>
    <property type="molecule type" value="Genomic_DNA"/>
</dbReference>
<name>A0A0D7R2P7_ACIBA</name>
<evidence type="ECO:0000313" key="4">
    <source>
        <dbReference type="EMBL" id="PQL84158.1"/>
    </source>
</evidence>
<dbReference type="Proteomes" id="UP000634608">
    <property type="component" value="Unassembled WGS sequence"/>
</dbReference>
<keyword evidence="1" id="KW-0732">Signal</keyword>
<gene>
    <name evidence="2" type="ORF">ABUW_0797</name>
    <name evidence="4" type="ORF">CV954_007880</name>
    <name evidence="5" type="ORF">EJ062_08235</name>
    <name evidence="3" type="ORF">IAG11_19025</name>
</gene>
<keyword evidence="2" id="KW-0449">Lipoprotein</keyword>
<dbReference type="AlphaFoldDB" id="A0A0D7R2P7"/>
<evidence type="ECO:0000313" key="7">
    <source>
        <dbReference type="Proteomes" id="UP000233757"/>
    </source>
</evidence>
<reference evidence="4 7" key="3">
    <citation type="submission" date="2018-02" db="EMBL/GenBank/DDBJ databases">
        <title>Acinetobacter baumanii whole genome sequence.</title>
        <authorList>
            <person name="Qasim Z.J."/>
        </authorList>
    </citation>
    <scope>NUCLEOTIDE SEQUENCE [LARGE SCALE GENOMIC DNA]</scope>
    <source>
        <strain evidence="4 7">ZQ8</strain>
    </source>
</reference>
<evidence type="ECO:0000313" key="6">
    <source>
        <dbReference type="Proteomes" id="UP000032746"/>
    </source>
</evidence>
<dbReference type="PROSITE" id="PS51257">
    <property type="entry name" value="PROKAR_LIPOPROTEIN"/>
    <property type="match status" value="1"/>
</dbReference>
<dbReference type="PATRIC" id="fig|470.1295.peg.1635"/>
<dbReference type="KEGG" id="abau:IX87_08220"/>
<evidence type="ECO:0000256" key="1">
    <source>
        <dbReference type="SAM" id="SignalP"/>
    </source>
</evidence>
<dbReference type="EMBL" id="CP008706">
    <property type="protein sequence ID" value="AKA30558.1"/>
    <property type="molecule type" value="Genomic_DNA"/>
</dbReference>
<dbReference type="EMBL" id="RXLU01000040">
    <property type="protein sequence ID" value="RTQ80967.1"/>
    <property type="molecule type" value="Genomic_DNA"/>
</dbReference>
<dbReference type="Proteomes" id="UP000268239">
    <property type="component" value="Unassembled WGS sequence"/>
</dbReference>
<dbReference type="Proteomes" id="UP000233757">
    <property type="component" value="Unassembled WGS sequence"/>
</dbReference>
<reference evidence="6" key="2">
    <citation type="submission" date="2015-03" db="EMBL/GenBank/DDBJ databases">
        <authorList>
            <person name="Gallagher L.A."/>
            <person name="Hayden H.S."/>
            <person name="Weiss E.J."/>
            <person name="Hager K.R."/>
            <person name="Ramage E."/>
            <person name="Radey M.R."/>
            <person name="Bydalek R."/>
            <person name="Manoil C."/>
            <person name="Miller S.I."/>
            <person name="Brittnacher M.J."/>
        </authorList>
    </citation>
    <scope>NUCLEOTIDE SEQUENCE [LARGE SCALE GENOMIC DNA]</scope>
    <source>
        <strain evidence="6">AB5075-UW</strain>
    </source>
</reference>
<evidence type="ECO:0000313" key="8">
    <source>
        <dbReference type="Proteomes" id="UP000268239"/>
    </source>
</evidence>